<dbReference type="SUPFAM" id="SSF82829">
    <property type="entry name" value="MesJ substrate recognition domain-like"/>
    <property type="match status" value="1"/>
</dbReference>
<protein>
    <recommendedName>
        <fullName evidence="8">tRNA(Ile)-lysidine synthase</fullName>
        <ecNumber evidence="8">6.3.4.19</ecNumber>
    </recommendedName>
    <alternativeName>
        <fullName evidence="8">tRNA(Ile)-2-lysyl-cytidine synthase</fullName>
    </alternativeName>
    <alternativeName>
        <fullName evidence="8">tRNA(Ile)-lysidine synthetase</fullName>
    </alternativeName>
</protein>
<dbReference type="InterPro" id="IPR015262">
    <property type="entry name" value="tRNA_Ile_lys_synt_subst-bd"/>
</dbReference>
<keyword evidence="2 8" id="KW-0963">Cytoplasm</keyword>
<feature type="domain" description="Lysidine-tRNA(Ile) synthetase C-terminal" evidence="9">
    <location>
        <begin position="360"/>
        <end position="429"/>
    </location>
</feature>
<dbReference type="PANTHER" id="PTHR43033">
    <property type="entry name" value="TRNA(ILE)-LYSIDINE SYNTHASE-RELATED"/>
    <property type="match status" value="1"/>
</dbReference>
<evidence type="ECO:0000256" key="3">
    <source>
        <dbReference type="ARBA" id="ARBA00022598"/>
    </source>
</evidence>
<evidence type="ECO:0000256" key="6">
    <source>
        <dbReference type="ARBA" id="ARBA00022840"/>
    </source>
</evidence>
<sequence>MPELSSQFLLQQLSLTSEHCVVLALSGGLDSMVLLHLLSQARAEQPFELQAVYINHGISQHAQDWAAFCAQQCAVRNVRFSQRKVELAGRDNLEFKARTARYGALAEFVSSAQHLLLTAHHADDQFESLLLAIKRGAGVTGMGGIKAVRPFAAGHLQRPLLGISRQQLQQYALAQQLSWVEDDSNSDQRFERNFIRKQITPLLTERWPHFIRSVGRSMDNMQQLEQLLQEYSDADLQRCVVNGNLCLAELRKFSIVRQNYIIRRWLKQWQLNPSSQWLDILHSDVIAAREDASPMLQLEQYQLRRFAQQLHLLSEQQCRPSLQQLTWQGDAEIVLADQCGRLLFSAEPGDNAMPLGAGNTEIVFGQLNLRFKPYGAAHSKPLKQWFKLWQVAPWQRARTPLLLVDGQLQLVAGYGSAVAAEQASYWVSWHC</sequence>
<dbReference type="InterPro" id="IPR014729">
    <property type="entry name" value="Rossmann-like_a/b/a_fold"/>
</dbReference>
<evidence type="ECO:0000313" key="11">
    <source>
        <dbReference type="Proteomes" id="UP001375382"/>
    </source>
</evidence>
<dbReference type="SUPFAM" id="SSF52402">
    <property type="entry name" value="Adenine nucleotide alpha hydrolases-like"/>
    <property type="match status" value="1"/>
</dbReference>
<organism evidence="10 11">
    <name type="scientific">Rheinheimera muenzenbergensis</name>
    <dbReference type="NCBI Taxonomy" id="1193628"/>
    <lineage>
        <taxon>Bacteria</taxon>
        <taxon>Pseudomonadati</taxon>
        <taxon>Pseudomonadota</taxon>
        <taxon>Gammaproteobacteria</taxon>
        <taxon>Chromatiales</taxon>
        <taxon>Chromatiaceae</taxon>
        <taxon>Rheinheimera</taxon>
    </lineage>
</organism>
<dbReference type="HAMAP" id="MF_01161">
    <property type="entry name" value="tRNA_Ile_lys_synt"/>
    <property type="match status" value="1"/>
</dbReference>
<dbReference type="Pfam" id="PF01171">
    <property type="entry name" value="ATP_bind_3"/>
    <property type="match status" value="1"/>
</dbReference>
<reference evidence="10 11" key="1">
    <citation type="journal article" date="2023" name="Ecotoxicol. Environ. Saf.">
        <title>Mercury remediation potential of mercury-resistant strain Rheinheimera metallidurans sp. nov. isolated from a municipal waste dumping site.</title>
        <authorList>
            <person name="Yadav V."/>
            <person name="Manjhi A."/>
            <person name="Vadakedath N."/>
        </authorList>
    </citation>
    <scope>NUCLEOTIDE SEQUENCE [LARGE SCALE GENOMIC DNA]</scope>
    <source>
        <strain evidence="10 11">E-49</strain>
    </source>
</reference>
<dbReference type="Pfam" id="PF09179">
    <property type="entry name" value="TilS"/>
    <property type="match status" value="1"/>
</dbReference>
<dbReference type="PANTHER" id="PTHR43033:SF1">
    <property type="entry name" value="TRNA(ILE)-LYSIDINE SYNTHASE-RELATED"/>
    <property type="match status" value="1"/>
</dbReference>
<evidence type="ECO:0000256" key="1">
    <source>
        <dbReference type="ARBA" id="ARBA00004496"/>
    </source>
</evidence>
<keyword evidence="3 8" id="KW-0436">Ligase</keyword>
<comment type="function">
    <text evidence="8">Ligates lysine onto the cytidine present at position 34 of the AUA codon-specific tRNA(Ile) that contains the anticodon CAU, in an ATP-dependent manner. Cytidine is converted to lysidine, thus changing the amino acid specificity of the tRNA from methionine to isoleucine.</text>
</comment>
<comment type="caution">
    <text evidence="10">The sequence shown here is derived from an EMBL/GenBank/DDBJ whole genome shotgun (WGS) entry which is preliminary data.</text>
</comment>
<evidence type="ECO:0000313" key="10">
    <source>
        <dbReference type="EMBL" id="MEH8018065.1"/>
    </source>
</evidence>
<keyword evidence="6 8" id="KW-0067">ATP-binding</keyword>
<dbReference type="InterPro" id="IPR012094">
    <property type="entry name" value="tRNA_Ile_lys_synt"/>
</dbReference>
<evidence type="ECO:0000256" key="8">
    <source>
        <dbReference type="HAMAP-Rule" id="MF_01161"/>
    </source>
</evidence>
<evidence type="ECO:0000256" key="5">
    <source>
        <dbReference type="ARBA" id="ARBA00022741"/>
    </source>
</evidence>
<gene>
    <name evidence="8 10" type="primary">tilS</name>
    <name evidence="10" type="ORF">MN202_12525</name>
</gene>
<dbReference type="Gene3D" id="1.20.59.20">
    <property type="match status" value="1"/>
</dbReference>
<dbReference type="Proteomes" id="UP001375382">
    <property type="component" value="Unassembled WGS sequence"/>
</dbReference>
<evidence type="ECO:0000256" key="4">
    <source>
        <dbReference type="ARBA" id="ARBA00022694"/>
    </source>
</evidence>
<dbReference type="EMBL" id="JALAAR010000010">
    <property type="protein sequence ID" value="MEH8018065.1"/>
    <property type="molecule type" value="Genomic_DNA"/>
</dbReference>
<dbReference type="SUPFAM" id="SSF56037">
    <property type="entry name" value="PheT/TilS domain"/>
    <property type="match status" value="1"/>
</dbReference>
<keyword evidence="11" id="KW-1185">Reference proteome</keyword>
<dbReference type="NCBIfam" id="TIGR02432">
    <property type="entry name" value="lysidine_TilS_N"/>
    <property type="match status" value="1"/>
</dbReference>
<dbReference type="EC" id="6.3.4.19" evidence="8"/>
<dbReference type="CDD" id="cd01992">
    <property type="entry name" value="TilS_N"/>
    <property type="match status" value="1"/>
</dbReference>
<dbReference type="SMART" id="SM00977">
    <property type="entry name" value="TilS_C"/>
    <property type="match status" value="1"/>
</dbReference>
<dbReference type="NCBIfam" id="TIGR02433">
    <property type="entry name" value="lysidine_TilS_C"/>
    <property type="match status" value="1"/>
</dbReference>
<evidence type="ECO:0000259" key="9">
    <source>
        <dbReference type="SMART" id="SM00977"/>
    </source>
</evidence>
<comment type="domain">
    <text evidence="8">The N-terminal region contains the highly conserved SGGXDS motif, predicted to be a P-loop motif involved in ATP binding.</text>
</comment>
<name>A0ABU8C8T8_9GAMM</name>
<dbReference type="Pfam" id="PF11734">
    <property type="entry name" value="TilS_C"/>
    <property type="match status" value="1"/>
</dbReference>
<dbReference type="GO" id="GO:0032267">
    <property type="term" value="F:tRNA(Ile)-lysidine synthase activity"/>
    <property type="evidence" value="ECO:0007669"/>
    <property type="project" value="UniProtKB-EC"/>
</dbReference>
<keyword evidence="4 8" id="KW-0819">tRNA processing</keyword>
<dbReference type="InterPro" id="IPR012796">
    <property type="entry name" value="Lysidine-tRNA-synth_C"/>
</dbReference>
<keyword evidence="5 8" id="KW-0547">Nucleotide-binding</keyword>
<proteinExistence type="inferred from homology"/>
<accession>A0ABU8C8T8</accession>
<feature type="binding site" evidence="8">
    <location>
        <begin position="26"/>
        <end position="31"/>
    </location>
    <ligand>
        <name>ATP</name>
        <dbReference type="ChEBI" id="CHEBI:30616"/>
    </ligand>
</feature>
<comment type="catalytic activity">
    <reaction evidence="7 8">
        <text>cytidine(34) in tRNA(Ile2) + L-lysine + ATP = lysidine(34) in tRNA(Ile2) + AMP + diphosphate + H(+)</text>
        <dbReference type="Rhea" id="RHEA:43744"/>
        <dbReference type="Rhea" id="RHEA-COMP:10625"/>
        <dbReference type="Rhea" id="RHEA-COMP:10670"/>
        <dbReference type="ChEBI" id="CHEBI:15378"/>
        <dbReference type="ChEBI" id="CHEBI:30616"/>
        <dbReference type="ChEBI" id="CHEBI:32551"/>
        <dbReference type="ChEBI" id="CHEBI:33019"/>
        <dbReference type="ChEBI" id="CHEBI:82748"/>
        <dbReference type="ChEBI" id="CHEBI:83665"/>
        <dbReference type="ChEBI" id="CHEBI:456215"/>
        <dbReference type="EC" id="6.3.4.19"/>
    </reaction>
</comment>
<dbReference type="RefSeq" id="WP_335736473.1">
    <property type="nucleotide sequence ID" value="NZ_JALAAR010000010.1"/>
</dbReference>
<dbReference type="Gene3D" id="3.40.50.620">
    <property type="entry name" value="HUPs"/>
    <property type="match status" value="1"/>
</dbReference>
<evidence type="ECO:0000256" key="7">
    <source>
        <dbReference type="ARBA" id="ARBA00048539"/>
    </source>
</evidence>
<comment type="similarity">
    <text evidence="8">Belongs to the tRNA(Ile)-lysidine synthase family.</text>
</comment>
<dbReference type="InterPro" id="IPR012795">
    <property type="entry name" value="tRNA_Ile_lys_synt_N"/>
</dbReference>
<comment type="subcellular location">
    <subcellularLocation>
        <location evidence="1 8">Cytoplasm</location>
    </subcellularLocation>
</comment>
<evidence type="ECO:0000256" key="2">
    <source>
        <dbReference type="ARBA" id="ARBA00022490"/>
    </source>
</evidence>
<dbReference type="InterPro" id="IPR011063">
    <property type="entry name" value="TilS/TtcA_N"/>
</dbReference>